<sequence>MFINYLNKFLKPYSSFVISLSGGLDSMVLLHQLIKLKKIFRPEISLRVLHIHHNLSIQANDFVQHCIVICKKWKLNYKIIYINVPNKRNIEAIARDMRYTALLKELQAHENLVTAHNLNDKCETFFLSLKRGSGPSGLSSIQKKIVFKNGIILRPFLNFSRDQLETYAKLYKINWIEDKSNKNIYFERNFIRHKIIPLLTNRWPFFLKAISRSASLCQQQEILLNQLLSHKLSGLIQKNGSLYYIPFMKMTIIECKFLIRRWIYIKTGIIPSYNNILHIYQEIIHSKNNANPELKIKNFVIRRYRDFIWLLPYYSSLKHIILPWDNLKKPLILPQNLGIISINNEIQQTFIRQPKKHETVSIRFQANGYFLFENKSKKCKLKKIWNEKKIPPWERSRIPMLYYNDELISIINFINTKKSIIKTENLSFKIQWKKNIINS</sequence>
<dbReference type="InterPro" id="IPR012795">
    <property type="entry name" value="tRNA_Ile_lys_synt_N"/>
</dbReference>
<dbReference type="STRING" id="1410383.TGUWTKB_1540"/>
<reference evidence="10 11" key="2">
    <citation type="journal article" date="2014" name="Curr. Biol.">
        <title>Symbiont-Supplemented Maternal Investment Underpinning Host's Ecological Adaptation.</title>
        <authorList>
            <person name="Kaiwa N."/>
            <person name="Hosokawa T."/>
            <person name="Nikoh N."/>
            <person name="Tanahashi M."/>
            <person name="Moriyama M."/>
            <person name="Meng X.Y."/>
            <person name="Maeda T."/>
            <person name="Yamaguchi K."/>
            <person name="Shigenobu S."/>
            <person name="Ito M."/>
            <person name="Fukatsu T."/>
        </authorList>
    </citation>
    <scope>NUCLEOTIDE SEQUENCE [LARGE SCALE GENOMIC DNA]</scope>
    <source>
        <strain evidence="10 11">UwTKB</strain>
    </source>
</reference>
<dbReference type="GO" id="GO:0006400">
    <property type="term" value="P:tRNA modification"/>
    <property type="evidence" value="ECO:0007669"/>
    <property type="project" value="UniProtKB-UniRule"/>
</dbReference>
<reference evidence="11" key="1">
    <citation type="submission" date="2013-11" db="EMBL/GenBank/DDBJ databases">
        <title>Symbiont-containing voluminous jelly as an extraordinary maternal gift for overwintering insect nymphs.</title>
        <authorList>
            <person name="Kaiwa N."/>
            <person name="Hosokawa T."/>
            <person name="Nikoh N."/>
            <person name="Meng X.Y."/>
            <person name="Tanahashi M."/>
            <person name="Moriyama M."/>
            <person name="Maeda T."/>
            <person name="Yamaguchi K."/>
            <person name="Shigenobu S."/>
            <person name="Ito M."/>
            <person name="Fukatsu T."/>
        </authorList>
    </citation>
    <scope>NUCLEOTIDE SEQUENCE [LARGE SCALE GENOMIC DNA]</scope>
    <source>
        <strain evidence="11">UwTKB</strain>
    </source>
</reference>
<dbReference type="InterPro" id="IPR011063">
    <property type="entry name" value="TilS/TtcA_N"/>
</dbReference>
<evidence type="ECO:0000313" key="11">
    <source>
        <dbReference type="Proteomes" id="UP000031627"/>
    </source>
</evidence>
<dbReference type="Gene3D" id="3.40.50.620">
    <property type="entry name" value="HUPs"/>
    <property type="match status" value="1"/>
</dbReference>
<feature type="binding site" evidence="8">
    <location>
        <begin position="21"/>
        <end position="26"/>
    </location>
    <ligand>
        <name>ATP</name>
        <dbReference type="ChEBI" id="CHEBI:30616"/>
    </ligand>
</feature>
<dbReference type="SMART" id="SM00977">
    <property type="entry name" value="TilS_C"/>
    <property type="match status" value="1"/>
</dbReference>
<dbReference type="Pfam" id="PF01171">
    <property type="entry name" value="ATP_bind_3"/>
    <property type="match status" value="1"/>
</dbReference>
<dbReference type="NCBIfam" id="TIGR02432">
    <property type="entry name" value="lysidine_TilS_N"/>
    <property type="match status" value="1"/>
</dbReference>
<evidence type="ECO:0000256" key="2">
    <source>
        <dbReference type="ARBA" id="ARBA00022490"/>
    </source>
</evidence>
<dbReference type="GO" id="GO:0005737">
    <property type="term" value="C:cytoplasm"/>
    <property type="evidence" value="ECO:0007669"/>
    <property type="project" value="UniProtKB-SubCell"/>
</dbReference>
<evidence type="ECO:0000256" key="3">
    <source>
        <dbReference type="ARBA" id="ARBA00022598"/>
    </source>
</evidence>
<gene>
    <name evidence="8 10" type="primary">tilS</name>
    <name evidence="10" type="ORF">TGUWTKB_1540</name>
</gene>
<keyword evidence="2 8" id="KW-0963">Cytoplasm</keyword>
<evidence type="ECO:0000256" key="6">
    <source>
        <dbReference type="ARBA" id="ARBA00022840"/>
    </source>
</evidence>
<name>A0A090AIZ9_9ENTR</name>
<dbReference type="AlphaFoldDB" id="A0A090AIZ9"/>
<dbReference type="InterPro" id="IPR014729">
    <property type="entry name" value="Rossmann-like_a/b/a_fold"/>
</dbReference>
<dbReference type="GO" id="GO:0005524">
    <property type="term" value="F:ATP binding"/>
    <property type="evidence" value="ECO:0007669"/>
    <property type="project" value="UniProtKB-UniRule"/>
</dbReference>
<dbReference type="EMBL" id="AP014521">
    <property type="protein sequence ID" value="BAP58408.1"/>
    <property type="molecule type" value="Genomic_DNA"/>
</dbReference>
<dbReference type="KEGG" id="sbw:TGUWTKB_1540"/>
<dbReference type="Proteomes" id="UP000031627">
    <property type="component" value="Chromosome"/>
</dbReference>
<dbReference type="PANTHER" id="PTHR43033">
    <property type="entry name" value="TRNA(ILE)-LYSIDINE SYNTHASE-RELATED"/>
    <property type="match status" value="1"/>
</dbReference>
<dbReference type="SUPFAM" id="SSF56037">
    <property type="entry name" value="PheT/TilS domain"/>
    <property type="match status" value="1"/>
</dbReference>
<comment type="subcellular location">
    <subcellularLocation>
        <location evidence="1 8">Cytoplasm</location>
    </subcellularLocation>
</comment>
<evidence type="ECO:0000256" key="4">
    <source>
        <dbReference type="ARBA" id="ARBA00022694"/>
    </source>
</evidence>
<dbReference type="InterPro" id="IPR012094">
    <property type="entry name" value="tRNA_Ile_lys_synt"/>
</dbReference>
<dbReference type="HAMAP" id="MF_01161">
    <property type="entry name" value="tRNA_Ile_lys_synt"/>
    <property type="match status" value="1"/>
</dbReference>
<dbReference type="EC" id="6.3.4.19" evidence="8"/>
<dbReference type="SUPFAM" id="SSF82829">
    <property type="entry name" value="MesJ substrate recognition domain-like"/>
    <property type="match status" value="1"/>
</dbReference>
<protein>
    <recommendedName>
        <fullName evidence="8">tRNA(Ile)-lysidine synthase</fullName>
        <ecNumber evidence="8">6.3.4.19</ecNumber>
    </recommendedName>
    <alternativeName>
        <fullName evidence="8">tRNA(Ile)-2-lysyl-cytidine synthase</fullName>
    </alternativeName>
    <alternativeName>
        <fullName evidence="8">tRNA(Ile)-lysidine synthetase</fullName>
    </alternativeName>
</protein>
<dbReference type="NCBIfam" id="TIGR02433">
    <property type="entry name" value="lysidine_TilS_C"/>
    <property type="match status" value="1"/>
</dbReference>
<comment type="catalytic activity">
    <reaction evidence="7 8">
        <text>cytidine(34) in tRNA(Ile2) + L-lysine + ATP = lysidine(34) in tRNA(Ile2) + AMP + diphosphate + H(+)</text>
        <dbReference type="Rhea" id="RHEA:43744"/>
        <dbReference type="Rhea" id="RHEA-COMP:10625"/>
        <dbReference type="Rhea" id="RHEA-COMP:10670"/>
        <dbReference type="ChEBI" id="CHEBI:15378"/>
        <dbReference type="ChEBI" id="CHEBI:30616"/>
        <dbReference type="ChEBI" id="CHEBI:32551"/>
        <dbReference type="ChEBI" id="CHEBI:33019"/>
        <dbReference type="ChEBI" id="CHEBI:82748"/>
        <dbReference type="ChEBI" id="CHEBI:83665"/>
        <dbReference type="ChEBI" id="CHEBI:456215"/>
        <dbReference type="EC" id="6.3.4.19"/>
    </reaction>
</comment>
<dbReference type="InterPro" id="IPR015262">
    <property type="entry name" value="tRNA_Ile_lys_synt_subst-bd"/>
</dbReference>
<dbReference type="HOGENOM" id="CLU_018869_2_0_6"/>
<keyword evidence="5 8" id="KW-0547">Nucleotide-binding</keyword>
<dbReference type="Gene3D" id="1.20.59.20">
    <property type="match status" value="1"/>
</dbReference>
<accession>A0A090AIZ9</accession>
<dbReference type="RefSeq" id="WP_041062567.1">
    <property type="nucleotide sequence ID" value="NZ_AP014521.1"/>
</dbReference>
<evidence type="ECO:0000256" key="1">
    <source>
        <dbReference type="ARBA" id="ARBA00004496"/>
    </source>
</evidence>
<keyword evidence="4 8" id="KW-0819">tRNA processing</keyword>
<evidence type="ECO:0000259" key="9">
    <source>
        <dbReference type="SMART" id="SM00977"/>
    </source>
</evidence>
<evidence type="ECO:0000256" key="5">
    <source>
        <dbReference type="ARBA" id="ARBA00022741"/>
    </source>
</evidence>
<comment type="similarity">
    <text evidence="8">Belongs to the tRNA(Ile)-lysidine synthase family.</text>
</comment>
<dbReference type="CDD" id="cd01992">
    <property type="entry name" value="TilS_N"/>
    <property type="match status" value="1"/>
</dbReference>
<dbReference type="GO" id="GO:0032267">
    <property type="term" value="F:tRNA(Ile)-lysidine synthase activity"/>
    <property type="evidence" value="ECO:0007669"/>
    <property type="project" value="UniProtKB-EC"/>
</dbReference>
<evidence type="ECO:0000313" key="10">
    <source>
        <dbReference type="EMBL" id="BAP58408.1"/>
    </source>
</evidence>
<keyword evidence="3 8" id="KW-0436">Ligase</keyword>
<keyword evidence="6 8" id="KW-0067">ATP-binding</keyword>
<comment type="function">
    <text evidence="8">Ligates lysine onto the cytidine present at position 34 of the AUA codon-specific tRNA(Ile) that contains the anticodon CAU, in an ATP-dependent manner. Cytidine is converted to lysidine, thus changing the amino acid specificity of the tRNA from methionine to isoleucine.</text>
</comment>
<dbReference type="OrthoDB" id="9807403at2"/>
<organism evidence="10 11">
    <name type="scientific">Candidatus Tachikawaea gelatinosa</name>
    <dbReference type="NCBI Taxonomy" id="1410383"/>
    <lineage>
        <taxon>Bacteria</taxon>
        <taxon>Pseudomonadati</taxon>
        <taxon>Pseudomonadota</taxon>
        <taxon>Gammaproteobacteria</taxon>
        <taxon>Enterobacterales</taxon>
        <taxon>Enterobacteriaceae</taxon>
        <taxon>Candidatus Tachikawaea</taxon>
    </lineage>
</organism>
<evidence type="ECO:0000256" key="8">
    <source>
        <dbReference type="HAMAP-Rule" id="MF_01161"/>
    </source>
</evidence>
<dbReference type="SUPFAM" id="SSF52402">
    <property type="entry name" value="Adenine nucleotide alpha hydrolases-like"/>
    <property type="match status" value="1"/>
</dbReference>
<feature type="domain" description="Lysidine-tRNA(Ile) synthetase C-terminal" evidence="9">
    <location>
        <begin position="360"/>
        <end position="432"/>
    </location>
</feature>
<keyword evidence="11" id="KW-1185">Reference proteome</keyword>
<proteinExistence type="inferred from homology"/>
<dbReference type="InterPro" id="IPR012796">
    <property type="entry name" value="Lysidine-tRNA-synth_C"/>
</dbReference>
<dbReference type="Pfam" id="PF11734">
    <property type="entry name" value="TilS_C"/>
    <property type="match status" value="1"/>
</dbReference>
<comment type="domain">
    <text evidence="8">The N-terminal region contains the highly conserved SGGXDS motif, predicted to be a P-loop motif involved in ATP binding.</text>
</comment>
<dbReference type="Pfam" id="PF09179">
    <property type="entry name" value="TilS"/>
    <property type="match status" value="1"/>
</dbReference>
<evidence type="ECO:0000256" key="7">
    <source>
        <dbReference type="ARBA" id="ARBA00048539"/>
    </source>
</evidence>
<dbReference type="PANTHER" id="PTHR43033:SF1">
    <property type="entry name" value="TRNA(ILE)-LYSIDINE SYNTHASE-RELATED"/>
    <property type="match status" value="1"/>
</dbReference>